<dbReference type="PROSITE" id="PS51257">
    <property type="entry name" value="PROKAR_LIPOPROTEIN"/>
    <property type="match status" value="1"/>
</dbReference>
<dbReference type="EMBL" id="QRZL01000007">
    <property type="protein sequence ID" value="RGV78005.1"/>
    <property type="molecule type" value="Genomic_DNA"/>
</dbReference>
<keyword evidence="1" id="KW-0175">Coiled coil</keyword>
<evidence type="ECO:0000313" key="4">
    <source>
        <dbReference type="EMBL" id="RGV78005.1"/>
    </source>
</evidence>
<name>A0A412ZCZ7_9BACT</name>
<evidence type="ECO:0000256" key="1">
    <source>
        <dbReference type="SAM" id="Coils"/>
    </source>
</evidence>
<reference evidence="4 6" key="1">
    <citation type="submission" date="2018-08" db="EMBL/GenBank/DDBJ databases">
        <title>A genome reference for cultivated species of the human gut microbiota.</title>
        <authorList>
            <person name="Zou Y."/>
            <person name="Xue W."/>
            <person name="Luo G."/>
        </authorList>
    </citation>
    <scope>NUCLEOTIDE SEQUENCE [LARGE SCALE GENOMIC DNA]</scope>
    <source>
        <strain evidence="4 6">AF14-1AC</strain>
    </source>
</reference>
<feature type="signal peptide" evidence="2">
    <location>
        <begin position="1"/>
        <end position="23"/>
    </location>
</feature>
<comment type="caution">
    <text evidence="4">The sequence shown here is derived from an EMBL/GenBank/DDBJ whole genome shotgun (WGS) entry which is preliminary data.</text>
</comment>
<evidence type="ECO:0000313" key="5">
    <source>
        <dbReference type="EMBL" id="TDB06055.1"/>
    </source>
</evidence>
<keyword evidence="2" id="KW-0732">Signal</keyword>
<feature type="coiled-coil region" evidence="1">
    <location>
        <begin position="25"/>
        <end position="52"/>
    </location>
</feature>
<feature type="chain" id="PRO_5042713547" description="DUF4988 domain-containing protein" evidence="2">
    <location>
        <begin position="24"/>
        <end position="843"/>
    </location>
</feature>
<sequence length="843" mass="92670">MNKKFLSAILFGALMVSSTGTFVSCKDYDDDIDNLQGQIDGVKSQIAALESKINEGKWITSVTSSADGLTITMSDGQTFNITNGKNGTNGTNGTEWTISEDGFWVCNGEKTDVKAVGKDGDKGETGEAGQQEVKFENGKWYLWNGTEFVEFKGGEATTGNVPFYYTDPNDQNYAVLVVFDENGQNKKEIRLPLNEGLAEIMILDNTRYMYINYHRYNGTDKWNGAKPLPAKGEYLITQPTKSFLIQVTPANYDLSTLDLKLVNTKGEEAPVVLGKPAPFVGDLSVQPRAVSTSGIFEVTVDSKDFSAETIQAWEDNFRNKGLSLVANESVRSTYSASLWITKIDNVPTIYWDNRYFDNNNIEHINGYGQNLNEGNEIIVAPQYKYLSNNTQSYFYSADQYVYDAFVTMAASSKADSIKAGVSVDGTKITAQNACNLTVVVNYVNAMGQVKKAENVEVRFYDGYIAPEIEDFALAATTHQTVTDANKQTQLVDFSAYFTKYANDEASRILWNADAQLVQSGQVEIDGTIYSNIQATWEHENEYGDIVTSPVYDLVKSISFSDKNGNIVTNDKVTHLNIAFTKNYGSTIALEKGKVTVYATVQMKQADGYYAPVQTIAIPVTLKNPTAADIAASYAFNPAYFKDNTLTILDATTVKVSDYVTKGTLKFDAEMKYDDKSISVNADGNVTLLDTKNMGKSYTISGVQTEVLGRRFDISFAVKFASSKTYELVVPKALSVACEGANEIKVKYGDLVKNDGFTYNYKLTNFAGVLIEANQITSLKFFADADCTKSMTALNITPDNNKNLTIKSTGDKIANDITVTVYAQFVVGTETIVKSFNVTVTGAL</sequence>
<evidence type="ECO:0000313" key="6">
    <source>
        <dbReference type="Proteomes" id="UP000283678"/>
    </source>
</evidence>
<feature type="domain" description="DUF4988" evidence="3">
    <location>
        <begin position="27"/>
        <end position="120"/>
    </location>
</feature>
<dbReference type="RefSeq" id="WP_051924134.1">
    <property type="nucleotide sequence ID" value="NZ_CP046427.1"/>
</dbReference>
<protein>
    <recommendedName>
        <fullName evidence="3">DUF4988 domain-containing protein</fullName>
    </recommendedName>
</protein>
<dbReference type="EMBL" id="SLTX01000001">
    <property type="protein sequence ID" value="TDB06055.1"/>
    <property type="molecule type" value="Genomic_DNA"/>
</dbReference>
<dbReference type="Proteomes" id="UP000294834">
    <property type="component" value="Unassembled WGS sequence"/>
</dbReference>
<accession>A0A412ZCZ7</accession>
<evidence type="ECO:0000313" key="7">
    <source>
        <dbReference type="Proteomes" id="UP000294834"/>
    </source>
</evidence>
<dbReference type="AlphaFoldDB" id="A0A412ZCZ7"/>
<dbReference type="InterPro" id="IPR032149">
    <property type="entry name" value="DUF4988"/>
</dbReference>
<evidence type="ECO:0000256" key="2">
    <source>
        <dbReference type="SAM" id="SignalP"/>
    </source>
</evidence>
<organism evidence="4 6">
    <name type="scientific">Phocaeicola dorei</name>
    <dbReference type="NCBI Taxonomy" id="357276"/>
    <lineage>
        <taxon>Bacteria</taxon>
        <taxon>Pseudomonadati</taxon>
        <taxon>Bacteroidota</taxon>
        <taxon>Bacteroidia</taxon>
        <taxon>Bacteroidales</taxon>
        <taxon>Bacteroidaceae</taxon>
        <taxon>Phocaeicola</taxon>
    </lineage>
</organism>
<reference evidence="5 7" key="2">
    <citation type="journal article" date="2019" name="Nat. Microbiol.">
        <title>Genomic variation and strain-specific functional adaptation in the human gut microbiome during early life.</title>
        <authorList>
            <person name="Vatanen T."/>
            <person name="Plichta D.R."/>
            <person name="Somani J."/>
            <person name="Munch P.C."/>
            <person name="Arthur T.D."/>
            <person name="Hall A.B."/>
            <person name="Rudolf S."/>
            <person name="Oakeley E.J."/>
            <person name="Ke X."/>
            <person name="Young R.A."/>
            <person name="Haiser H.J."/>
            <person name="Kolde R."/>
            <person name="Yassour M."/>
            <person name="Luopajarvi K."/>
            <person name="Siljander H."/>
            <person name="Virtanen S.M."/>
            <person name="Ilonen J."/>
            <person name="Uibo R."/>
            <person name="Tillmann V."/>
            <person name="Mokurov S."/>
            <person name="Dorshakova N."/>
            <person name="Porter J.A."/>
            <person name="McHardy A.C."/>
            <person name="Lahdesmaki H."/>
            <person name="Vlamakis H."/>
            <person name="Huttenhower C."/>
            <person name="Knip M."/>
            <person name="Xavier R.J."/>
        </authorList>
    </citation>
    <scope>NUCLEOTIDE SEQUENCE [LARGE SCALE GENOMIC DNA]</scope>
    <source>
        <strain evidence="5 7">RJX1052</strain>
    </source>
</reference>
<gene>
    <name evidence="4" type="ORF">DWW04_08785</name>
    <name evidence="5" type="ORF">E1J06_00745</name>
</gene>
<proteinExistence type="predicted"/>
<dbReference type="Proteomes" id="UP000283678">
    <property type="component" value="Unassembled WGS sequence"/>
</dbReference>
<dbReference type="Pfam" id="PF16378">
    <property type="entry name" value="DUF4988"/>
    <property type="match status" value="1"/>
</dbReference>
<evidence type="ECO:0000259" key="3">
    <source>
        <dbReference type="Pfam" id="PF16378"/>
    </source>
</evidence>